<dbReference type="PROSITE" id="PS00122">
    <property type="entry name" value="CARBOXYLESTERASE_B_1"/>
    <property type="match status" value="1"/>
</dbReference>
<feature type="domain" description="Carboxylesterase type B" evidence="7">
    <location>
        <begin position="301"/>
        <end position="609"/>
    </location>
</feature>
<dbReference type="InterPro" id="IPR029058">
    <property type="entry name" value="AB_hydrolase_fold"/>
</dbReference>
<comment type="caution">
    <text evidence="8">The sequence shown here is derived from an EMBL/GenBank/DDBJ whole genome shotgun (WGS) entry which is preliminary data.</text>
</comment>
<dbReference type="Gene3D" id="3.40.50.1820">
    <property type="entry name" value="alpha/beta hydrolase"/>
    <property type="match status" value="1"/>
</dbReference>
<keyword evidence="4" id="KW-0325">Glycoprotein</keyword>
<evidence type="ECO:0000256" key="6">
    <source>
        <dbReference type="SAM" id="MobiDB-lite"/>
    </source>
</evidence>
<evidence type="ECO:0000256" key="3">
    <source>
        <dbReference type="ARBA" id="ARBA00022801"/>
    </source>
</evidence>
<evidence type="ECO:0000256" key="4">
    <source>
        <dbReference type="ARBA" id="ARBA00023180"/>
    </source>
</evidence>
<gene>
    <name evidence="8" type="ORF">C7M84_015535</name>
</gene>
<protein>
    <recommendedName>
        <fullName evidence="5">Carboxylic ester hydrolase</fullName>
        <ecNumber evidence="5">3.1.1.-</ecNumber>
    </recommendedName>
</protein>
<dbReference type="InterPro" id="IPR019826">
    <property type="entry name" value="Carboxylesterase_B_AS"/>
</dbReference>
<evidence type="ECO:0000256" key="1">
    <source>
        <dbReference type="ARBA" id="ARBA00005964"/>
    </source>
</evidence>
<evidence type="ECO:0000259" key="7">
    <source>
        <dbReference type="Pfam" id="PF00135"/>
    </source>
</evidence>
<accession>A0A423SQE3</accession>
<dbReference type="EMBL" id="QCYY01002935">
    <property type="protein sequence ID" value="ROT66436.1"/>
    <property type="molecule type" value="Genomic_DNA"/>
</dbReference>
<feature type="region of interest" description="Disordered" evidence="6">
    <location>
        <begin position="1"/>
        <end position="53"/>
    </location>
</feature>
<dbReference type="OrthoDB" id="19653at2759"/>
<keyword evidence="9" id="KW-1185">Reference proteome</keyword>
<dbReference type="Pfam" id="PF00135">
    <property type="entry name" value="COesterase"/>
    <property type="match status" value="1"/>
</dbReference>
<dbReference type="GO" id="GO:0052689">
    <property type="term" value="F:carboxylic ester hydrolase activity"/>
    <property type="evidence" value="ECO:0007669"/>
    <property type="project" value="UniProtKB-KW"/>
</dbReference>
<keyword evidence="2" id="KW-0719">Serine esterase</keyword>
<dbReference type="AlphaFoldDB" id="A0A423SQE3"/>
<evidence type="ECO:0000256" key="2">
    <source>
        <dbReference type="ARBA" id="ARBA00022487"/>
    </source>
</evidence>
<dbReference type="Proteomes" id="UP000283509">
    <property type="component" value="Unassembled WGS sequence"/>
</dbReference>
<reference evidence="8 9" key="1">
    <citation type="submission" date="2018-04" db="EMBL/GenBank/DDBJ databases">
        <authorList>
            <person name="Zhang X."/>
            <person name="Yuan J."/>
            <person name="Li F."/>
            <person name="Xiang J."/>
        </authorList>
    </citation>
    <scope>NUCLEOTIDE SEQUENCE [LARGE SCALE GENOMIC DNA]</scope>
    <source>
        <tissue evidence="8">Muscle</tissue>
    </source>
</reference>
<dbReference type="PANTHER" id="PTHR11559">
    <property type="entry name" value="CARBOXYLESTERASE"/>
    <property type="match status" value="1"/>
</dbReference>
<dbReference type="InterPro" id="IPR002018">
    <property type="entry name" value="CarbesteraseB"/>
</dbReference>
<evidence type="ECO:0000313" key="9">
    <source>
        <dbReference type="Proteomes" id="UP000283509"/>
    </source>
</evidence>
<evidence type="ECO:0000313" key="8">
    <source>
        <dbReference type="EMBL" id="ROT66436.1"/>
    </source>
</evidence>
<keyword evidence="3 5" id="KW-0378">Hydrolase</keyword>
<dbReference type="EC" id="3.1.1.-" evidence="5"/>
<sequence length="616" mass="67324">MDSELTSGVPAAARRGVKSAQGHSKDAIAAVGPEPQDPAPCQTRTLPPEPRPLPHWNPSLPATPKKYHVMKRLTPSTKDCFDIAQLDLKLRHLGLFFPPEKNDERGEMNGRDRSSCELKSGLSYNWLEAPLPISCNELTSSCHRGGQVTRLRWTRRWQQEAPLPLLILLPLLPCATRASRWSSSLGKAAFTEIISAQRQTIQNLFGSFYVSIKHAPSISAAIQGRFAPPLPLPLRVGAGCVRRGPGTVGIEIPRERDPWRKLHDKGSSSSNVRTRETISLFRSSIFFHSLLSHLFGSSLLPSGVIEGARSEIAEGRFVYSFLTIPFAEPPVGDLRFKNPVPAAPWSGVRNGSLPTPMCPQLFTLVEAKLQGQEDCLFLNVHTPRPHEADLPVMVWIHGGGFTIGNSAFYGPAPLLTKDVVLVVIQYRLSTLGFLTTGDDEIPGNLGLKDQTMALRWVQDNIRAFGGDPGKVTIFGESAGAASTHFHVLSPMSAGLFQRAIMQSGTALDPWAVREDHSDVATRFGEMFNCSGSSPLTSSELVACLREVPAADLIEAPNKFKVFVDFPSVMAPSVDGEFLPDHPARLLRDGRYNKVDVITGTTQHEGQSIVGELRPLL</sequence>
<reference evidence="8 9" key="2">
    <citation type="submission" date="2019-01" db="EMBL/GenBank/DDBJ databases">
        <title>The decoding of complex shrimp genome reveals the adaptation for benthos swimmer, frequently molting mechanism and breeding impact on genome.</title>
        <authorList>
            <person name="Sun Y."/>
            <person name="Gao Y."/>
            <person name="Yu Y."/>
        </authorList>
    </citation>
    <scope>NUCLEOTIDE SEQUENCE [LARGE SCALE GENOMIC DNA]</scope>
    <source>
        <tissue evidence="8">Muscle</tissue>
    </source>
</reference>
<proteinExistence type="inferred from homology"/>
<dbReference type="InterPro" id="IPR050309">
    <property type="entry name" value="Type-B_Carboxylest/Lipase"/>
</dbReference>
<organism evidence="8 9">
    <name type="scientific">Penaeus vannamei</name>
    <name type="common">Whiteleg shrimp</name>
    <name type="synonym">Litopenaeus vannamei</name>
    <dbReference type="NCBI Taxonomy" id="6689"/>
    <lineage>
        <taxon>Eukaryota</taxon>
        <taxon>Metazoa</taxon>
        <taxon>Ecdysozoa</taxon>
        <taxon>Arthropoda</taxon>
        <taxon>Crustacea</taxon>
        <taxon>Multicrustacea</taxon>
        <taxon>Malacostraca</taxon>
        <taxon>Eumalacostraca</taxon>
        <taxon>Eucarida</taxon>
        <taxon>Decapoda</taxon>
        <taxon>Dendrobranchiata</taxon>
        <taxon>Penaeoidea</taxon>
        <taxon>Penaeidae</taxon>
        <taxon>Penaeus</taxon>
    </lineage>
</organism>
<dbReference type="SUPFAM" id="SSF53474">
    <property type="entry name" value="alpha/beta-Hydrolases"/>
    <property type="match status" value="1"/>
</dbReference>
<evidence type="ECO:0000256" key="5">
    <source>
        <dbReference type="RuleBase" id="RU361235"/>
    </source>
</evidence>
<comment type="similarity">
    <text evidence="1 5">Belongs to the type-B carboxylesterase/lipase family.</text>
</comment>
<name>A0A423SQE3_PENVA</name>